<name>A0ABQ9GH22_9NEOP</name>
<keyword evidence="4" id="KW-0396">Initiation factor</keyword>
<feature type="compositionally biased region" description="Polar residues" evidence="10">
    <location>
        <begin position="53"/>
        <end position="72"/>
    </location>
</feature>
<evidence type="ECO:0000256" key="5">
    <source>
        <dbReference type="ARBA" id="ARBA00022917"/>
    </source>
</evidence>
<protein>
    <recommendedName>
        <fullName evidence="6">Translation initiation factor eIF2B subunit delta</fullName>
    </recommendedName>
    <alternativeName>
        <fullName evidence="7">eIF2B GDP-GTP exchange factor subunit delta</fullName>
    </alternativeName>
</protein>
<comment type="similarity">
    <text evidence="2 9">Belongs to the eIF-2B alpha/beta/delta subunits family.</text>
</comment>
<evidence type="ECO:0000256" key="9">
    <source>
        <dbReference type="RuleBase" id="RU003814"/>
    </source>
</evidence>
<evidence type="ECO:0000256" key="6">
    <source>
        <dbReference type="ARBA" id="ARBA00044147"/>
    </source>
</evidence>
<dbReference type="Gene3D" id="3.40.50.10470">
    <property type="entry name" value="Translation initiation factor eif-2b, domain 2"/>
    <property type="match status" value="1"/>
</dbReference>
<proteinExistence type="inferred from homology"/>
<evidence type="ECO:0000256" key="1">
    <source>
        <dbReference type="ARBA" id="ARBA00004514"/>
    </source>
</evidence>
<keyword evidence="3" id="KW-0963">Cytoplasm</keyword>
<accession>A0ABQ9GH22</accession>
<dbReference type="EMBL" id="JARBHB010000012">
    <property type="protein sequence ID" value="KAJ8871323.1"/>
    <property type="molecule type" value="Genomic_DNA"/>
</dbReference>
<feature type="compositionally biased region" description="Basic and acidic residues" evidence="10">
    <location>
        <begin position="8"/>
        <end position="22"/>
    </location>
</feature>
<comment type="subunit">
    <text evidence="8">Component of the translation initiation factor 2B (eIF2B) complex which is a heterodecamer of two sets of five different subunits: alpha, beta, gamma, delta and epsilon. Subunits alpha, beta and delta comprise a regulatory subcomplex and subunits epsilon and gamma comprise a catalytic subcomplex. Within the complex, the hexameric regulatory complex resides at the center, with the two heterodimeric catalytic subcomplexes bound on opposite sides.</text>
</comment>
<organism evidence="11 12">
    <name type="scientific">Dryococelus australis</name>
    <dbReference type="NCBI Taxonomy" id="614101"/>
    <lineage>
        <taxon>Eukaryota</taxon>
        <taxon>Metazoa</taxon>
        <taxon>Ecdysozoa</taxon>
        <taxon>Arthropoda</taxon>
        <taxon>Hexapoda</taxon>
        <taxon>Insecta</taxon>
        <taxon>Pterygota</taxon>
        <taxon>Neoptera</taxon>
        <taxon>Polyneoptera</taxon>
        <taxon>Phasmatodea</taxon>
        <taxon>Verophasmatodea</taxon>
        <taxon>Anareolatae</taxon>
        <taxon>Phasmatidae</taxon>
        <taxon>Eurycanthinae</taxon>
        <taxon>Dryococelus</taxon>
    </lineage>
</organism>
<comment type="caution">
    <text evidence="11">The sequence shown here is derived from an EMBL/GenBank/DDBJ whole genome shotgun (WGS) entry which is preliminary data.</text>
</comment>
<dbReference type="Pfam" id="PF01008">
    <property type="entry name" value="IF-2B"/>
    <property type="match status" value="1"/>
</dbReference>
<gene>
    <name evidence="11" type="ORF">PR048_027640</name>
</gene>
<comment type="subcellular location">
    <subcellularLocation>
        <location evidence="1">Cytoplasm</location>
        <location evidence="1">Cytosol</location>
    </subcellularLocation>
</comment>
<dbReference type="InterPro" id="IPR042529">
    <property type="entry name" value="IF_2B-like_C"/>
</dbReference>
<sequence>MPSEEADALAKKKAEARAEKKAQKVARVKKAVTRDQAGPQAVVPGNGPKMPDNVTNTPNSAPKTTKTKPSSSVVEVQLNSVGTKSGVRKTDNAIPKVQNATPKTLNNAPKIVDNAQKAAQKQSKFASATKVVPAKTVKVPTPQRVAKPKVSVQQNNKLFARLSSVKKSLIEPVPQSFPPSIARLAVQFADSVIVGSNVRCVAFMEAVRQLIEDYETPPEKTFSRGLEETLQSCSEFLLQYRPISISIRNALKFLKWQVLHLPDEPEEACKARLYKAIESYMWEQVELADRAISGTVKQKIVNGDVVVVYGCSSIVQRIIEDAHREGTNFRVVVIDGWPWKEGKEMLRRIVSAGVKCSYMLVTAASFAMMEATKVLLGAHSLLTNGSAITRAGTSQVAMLAHARNVPVLMCCETHKFSEGAHTDAFCREELVVSSDTSAIVYDIMPPDFVTAVVTEVAVVPCTSVPVILRVSA</sequence>
<keyword evidence="5" id="KW-0648">Protein biosynthesis</keyword>
<evidence type="ECO:0000256" key="4">
    <source>
        <dbReference type="ARBA" id="ARBA00022540"/>
    </source>
</evidence>
<evidence type="ECO:0000313" key="11">
    <source>
        <dbReference type="EMBL" id="KAJ8871323.1"/>
    </source>
</evidence>
<dbReference type="Proteomes" id="UP001159363">
    <property type="component" value="Chromosome 11"/>
</dbReference>
<evidence type="ECO:0000313" key="12">
    <source>
        <dbReference type="Proteomes" id="UP001159363"/>
    </source>
</evidence>
<evidence type="ECO:0000256" key="3">
    <source>
        <dbReference type="ARBA" id="ARBA00022490"/>
    </source>
</evidence>
<dbReference type="PANTHER" id="PTHR10233:SF14">
    <property type="entry name" value="TRANSLATION INITIATION FACTOR EIF-2B SUBUNIT DELTA"/>
    <property type="match status" value="1"/>
</dbReference>
<dbReference type="InterPro" id="IPR000649">
    <property type="entry name" value="IF-2B-related"/>
</dbReference>
<evidence type="ECO:0000256" key="10">
    <source>
        <dbReference type="SAM" id="MobiDB-lite"/>
    </source>
</evidence>
<evidence type="ECO:0000256" key="8">
    <source>
        <dbReference type="ARBA" id="ARBA00046432"/>
    </source>
</evidence>
<dbReference type="InterPro" id="IPR037171">
    <property type="entry name" value="NagB/RpiA_transferase-like"/>
</dbReference>
<dbReference type="SUPFAM" id="SSF100950">
    <property type="entry name" value="NagB/RpiA/CoA transferase-like"/>
    <property type="match status" value="1"/>
</dbReference>
<evidence type="ECO:0000256" key="2">
    <source>
        <dbReference type="ARBA" id="ARBA00007251"/>
    </source>
</evidence>
<evidence type="ECO:0000256" key="7">
    <source>
        <dbReference type="ARBA" id="ARBA00044356"/>
    </source>
</evidence>
<keyword evidence="12" id="KW-1185">Reference proteome</keyword>
<dbReference type="PANTHER" id="PTHR10233">
    <property type="entry name" value="TRANSLATION INITIATION FACTOR EIF-2B"/>
    <property type="match status" value="1"/>
</dbReference>
<feature type="region of interest" description="Disordered" evidence="10">
    <location>
        <begin position="1"/>
        <end position="72"/>
    </location>
</feature>
<reference evidence="11 12" key="1">
    <citation type="submission" date="2023-02" db="EMBL/GenBank/DDBJ databases">
        <title>LHISI_Scaffold_Assembly.</title>
        <authorList>
            <person name="Stuart O.P."/>
            <person name="Cleave R."/>
            <person name="Magrath M.J.L."/>
            <person name="Mikheyev A.S."/>
        </authorList>
    </citation>
    <scope>NUCLEOTIDE SEQUENCE [LARGE SCALE GENOMIC DNA]</scope>
    <source>
        <strain evidence="11">Daus_M_001</strain>
        <tissue evidence="11">Leg muscle</tissue>
    </source>
</reference>